<evidence type="ECO:0000256" key="3">
    <source>
        <dbReference type="HAMAP-Rule" id="MF_00023"/>
    </source>
</evidence>
<evidence type="ECO:0000256" key="4">
    <source>
        <dbReference type="SAM" id="MobiDB-lite"/>
    </source>
</evidence>
<comment type="function">
    <text evidence="3">Required for rescue of stalled ribosomes mediated by trans-translation. Binds to transfer-messenger RNA (tmRNA), required for stable association of tmRNA with ribosomes. tmRNA and SmpB together mimic tRNA shape, replacing the anticodon stem-loop with SmpB. tmRNA is encoded by the ssrA gene; the 2 termini fold to resemble tRNA(Ala) and it encodes a 'tag peptide', a short internal open reading frame. During trans-translation Ala-aminoacylated tmRNA acts like a tRNA, entering the A-site of stalled ribosomes, displacing the stalled mRNA. The ribosome then switches to translate the ORF on the tmRNA; the nascent peptide is terminated with the 'tag peptide' encoded by the tmRNA and targeted for degradation. The ribosome is freed to recommence translation, which seems to be the essential function of trans-translation.</text>
</comment>
<dbReference type="PROSITE" id="PS01317">
    <property type="entry name" value="SSRP"/>
    <property type="match status" value="1"/>
</dbReference>
<comment type="subcellular location">
    <subcellularLocation>
        <location evidence="3">Cytoplasm</location>
    </subcellularLocation>
    <text evidence="3">The tmRNA-SmpB complex associates with stalled 70S ribosomes.</text>
</comment>
<comment type="caution">
    <text evidence="5">The sequence shown here is derived from an EMBL/GenBank/DDBJ whole genome shotgun (WGS) entry which is preliminary data.</text>
</comment>
<dbReference type="Pfam" id="PF01668">
    <property type="entry name" value="SmpB"/>
    <property type="match status" value="1"/>
</dbReference>
<organism evidence="5 6">
    <name type="scientific">Candidatus Nomurabacteria bacterium RIFCSPLOWO2_02_FULL_42_17</name>
    <dbReference type="NCBI Taxonomy" id="1801789"/>
    <lineage>
        <taxon>Bacteria</taxon>
        <taxon>Candidatus Nomuraibacteriota</taxon>
    </lineage>
</organism>
<sequence length="150" mass="16804">MTLLTNRRAGFDYELLERLEAGIELLGFEVKSLRAKHGKLEGAHVIARDGQIFLINAFIPPYQAGNTPASYDPYRNRKLLLTKGEIGRLAGVASGTGARGLTVVPVSVYVKGRRIKVEIALARGKKKFDKREKIKKRESDREIRRTLTRG</sequence>
<dbReference type="GO" id="GO:0070930">
    <property type="term" value="P:trans-translation-dependent protein tagging"/>
    <property type="evidence" value="ECO:0007669"/>
    <property type="project" value="TreeGrafter"/>
</dbReference>
<evidence type="ECO:0000256" key="2">
    <source>
        <dbReference type="ARBA" id="ARBA00022884"/>
    </source>
</evidence>
<evidence type="ECO:0000256" key="1">
    <source>
        <dbReference type="ARBA" id="ARBA00022490"/>
    </source>
</evidence>
<dbReference type="Proteomes" id="UP000177195">
    <property type="component" value="Unassembled WGS sequence"/>
</dbReference>
<dbReference type="NCBIfam" id="TIGR00086">
    <property type="entry name" value="smpB"/>
    <property type="match status" value="1"/>
</dbReference>
<dbReference type="CDD" id="cd09294">
    <property type="entry name" value="SmpB"/>
    <property type="match status" value="1"/>
</dbReference>
<protein>
    <recommendedName>
        <fullName evidence="3">SsrA-binding protein</fullName>
    </recommendedName>
    <alternativeName>
        <fullName evidence="3">Small protein B</fullName>
    </alternativeName>
</protein>
<reference evidence="5 6" key="1">
    <citation type="journal article" date="2016" name="Nat. Commun.">
        <title>Thousands of microbial genomes shed light on interconnected biogeochemical processes in an aquifer system.</title>
        <authorList>
            <person name="Anantharaman K."/>
            <person name="Brown C.T."/>
            <person name="Hug L.A."/>
            <person name="Sharon I."/>
            <person name="Castelle C.J."/>
            <person name="Probst A.J."/>
            <person name="Thomas B.C."/>
            <person name="Singh A."/>
            <person name="Wilkins M.J."/>
            <person name="Karaoz U."/>
            <person name="Brodie E.L."/>
            <person name="Williams K.H."/>
            <person name="Hubbard S.S."/>
            <person name="Banfield J.F."/>
        </authorList>
    </citation>
    <scope>NUCLEOTIDE SEQUENCE [LARGE SCALE GENOMIC DNA]</scope>
</reference>
<proteinExistence type="inferred from homology"/>
<dbReference type="NCBIfam" id="NF003843">
    <property type="entry name" value="PRK05422.1"/>
    <property type="match status" value="1"/>
</dbReference>
<dbReference type="EMBL" id="MFVN01000010">
    <property type="protein sequence ID" value="OGI97431.1"/>
    <property type="molecule type" value="Genomic_DNA"/>
</dbReference>
<dbReference type="SUPFAM" id="SSF74982">
    <property type="entry name" value="Small protein B (SmpB)"/>
    <property type="match status" value="1"/>
</dbReference>
<dbReference type="AlphaFoldDB" id="A0A1F6XTL1"/>
<gene>
    <name evidence="3" type="primary">smpB</name>
    <name evidence="5" type="ORF">A3I25_01575</name>
</gene>
<evidence type="ECO:0000313" key="6">
    <source>
        <dbReference type="Proteomes" id="UP000177195"/>
    </source>
</evidence>
<accession>A0A1F6XTL1</accession>
<dbReference type="InterPro" id="IPR023620">
    <property type="entry name" value="SmpB"/>
</dbReference>
<dbReference type="InterPro" id="IPR000037">
    <property type="entry name" value="SsrA-bd_prot"/>
</dbReference>
<keyword evidence="2 3" id="KW-0694">RNA-binding</keyword>
<dbReference type="HAMAP" id="MF_00023">
    <property type="entry name" value="SmpB"/>
    <property type="match status" value="1"/>
</dbReference>
<dbReference type="GO" id="GO:0070929">
    <property type="term" value="P:trans-translation"/>
    <property type="evidence" value="ECO:0007669"/>
    <property type="project" value="UniProtKB-UniRule"/>
</dbReference>
<keyword evidence="1 3" id="KW-0963">Cytoplasm</keyword>
<evidence type="ECO:0000313" key="5">
    <source>
        <dbReference type="EMBL" id="OGI97431.1"/>
    </source>
</evidence>
<comment type="similarity">
    <text evidence="3">Belongs to the SmpB family.</text>
</comment>
<dbReference type="InterPro" id="IPR020081">
    <property type="entry name" value="SsrA-bd_prot_CS"/>
</dbReference>
<dbReference type="PANTHER" id="PTHR30308:SF2">
    <property type="entry name" value="SSRA-BINDING PROTEIN"/>
    <property type="match status" value="1"/>
</dbReference>
<dbReference type="PANTHER" id="PTHR30308">
    <property type="entry name" value="TMRNA-BINDING COMPONENT OF TRANS-TRANSLATION TAGGING COMPLEX"/>
    <property type="match status" value="1"/>
</dbReference>
<dbReference type="Gene3D" id="2.40.280.10">
    <property type="match status" value="1"/>
</dbReference>
<name>A0A1F6XTL1_9BACT</name>
<dbReference type="GO" id="GO:0003723">
    <property type="term" value="F:RNA binding"/>
    <property type="evidence" value="ECO:0007669"/>
    <property type="project" value="UniProtKB-UniRule"/>
</dbReference>
<dbReference type="GO" id="GO:0005829">
    <property type="term" value="C:cytosol"/>
    <property type="evidence" value="ECO:0007669"/>
    <property type="project" value="TreeGrafter"/>
</dbReference>
<feature type="region of interest" description="Disordered" evidence="4">
    <location>
        <begin position="131"/>
        <end position="150"/>
    </location>
</feature>